<dbReference type="HOGENOM" id="CLU_103412_0_0_1"/>
<sequence>MDELLQCDLLQQVLAETQGDPPPRPPSPEHKNKPSNQPGPVAPFSFSGLPPEIRLSIWEEVFAGWSVWAVTSHGAREPEPLLYGPPNRPFLTVTPVGHAPALCGLVCREAREQLAKSYGSPLRALSFAAKDSGVYWVNMDRAVLYLGNATNAAGVLDGFAPEELAKVQHVVLLWDNASPAPVCPQLAASCPDLKTIVVQRLEGPGASAAARKYPQPPPASMAPACLSLVRSSGKQSTLMQLYAHYFGSQVLVHFAKPRPRLLVLSIDVAS</sequence>
<gene>
    <name evidence="3" type="ORF">UV8b_06626</name>
    <name evidence="2" type="ORF">UVI_02054580</name>
</gene>
<dbReference type="GeneID" id="66067403"/>
<protein>
    <submittedName>
        <fullName evidence="2">Uncharacterized protein</fullName>
    </submittedName>
</protein>
<evidence type="ECO:0000256" key="1">
    <source>
        <dbReference type="SAM" id="MobiDB-lite"/>
    </source>
</evidence>
<dbReference type="RefSeq" id="XP_043000058.1">
    <property type="nucleotide sequence ID" value="XM_043144123.1"/>
</dbReference>
<reference evidence="3" key="3">
    <citation type="submission" date="2020-03" db="EMBL/GenBank/DDBJ databases">
        <title>A mixture of massive structural variations and highly conserved coding sequences in Ustilaginoidea virens genome.</title>
        <authorList>
            <person name="Zhang K."/>
            <person name="Zhao Z."/>
            <person name="Zhang Z."/>
            <person name="Li Y."/>
            <person name="Hsiang T."/>
            <person name="Sun W."/>
        </authorList>
    </citation>
    <scope>NUCLEOTIDE SEQUENCE</scope>
    <source>
        <strain evidence="3">UV-8b</strain>
    </source>
</reference>
<dbReference type="KEGG" id="uvi:66067403"/>
<evidence type="ECO:0000313" key="2">
    <source>
        <dbReference type="EMBL" id="GAO18516.1"/>
    </source>
</evidence>
<evidence type="ECO:0000313" key="5">
    <source>
        <dbReference type="Proteomes" id="UP000054053"/>
    </source>
</evidence>
<dbReference type="Proteomes" id="UP000054053">
    <property type="component" value="Unassembled WGS sequence"/>
</dbReference>
<keyword evidence="4" id="KW-1185">Reference proteome</keyword>
<name>A0A063C8J9_USTVR</name>
<reference evidence="5" key="2">
    <citation type="journal article" date="2016" name="Genome Announc.">
        <title>Genome sequence of Ustilaginoidea virens IPU010, a rice pathogenic fungus causing false smut.</title>
        <authorList>
            <person name="Kumagai T."/>
            <person name="Ishii T."/>
            <person name="Terai G."/>
            <person name="Umemura M."/>
            <person name="Machida M."/>
            <person name="Asai K."/>
        </authorList>
    </citation>
    <scope>NUCLEOTIDE SEQUENCE [LARGE SCALE GENOMIC DNA]</scope>
    <source>
        <strain evidence="5">IPU010</strain>
    </source>
</reference>
<proteinExistence type="predicted"/>
<dbReference type="OrthoDB" id="3473305at2759"/>
<evidence type="ECO:0000313" key="3">
    <source>
        <dbReference type="EMBL" id="QUC22385.1"/>
    </source>
</evidence>
<dbReference type="AlphaFoldDB" id="A0A063C8J9"/>
<dbReference type="Proteomes" id="UP000027002">
    <property type="component" value="Chromosome 5"/>
</dbReference>
<feature type="region of interest" description="Disordered" evidence="1">
    <location>
        <begin position="14"/>
        <end position="43"/>
    </location>
</feature>
<dbReference type="EMBL" id="CP072757">
    <property type="protein sequence ID" value="QUC22385.1"/>
    <property type="molecule type" value="Genomic_DNA"/>
</dbReference>
<organism evidence="2 5">
    <name type="scientific">Ustilaginoidea virens</name>
    <name type="common">Rice false smut fungus</name>
    <name type="synonym">Villosiclava virens</name>
    <dbReference type="NCBI Taxonomy" id="1159556"/>
    <lineage>
        <taxon>Eukaryota</taxon>
        <taxon>Fungi</taxon>
        <taxon>Dikarya</taxon>
        <taxon>Ascomycota</taxon>
        <taxon>Pezizomycotina</taxon>
        <taxon>Sordariomycetes</taxon>
        <taxon>Hypocreomycetidae</taxon>
        <taxon>Hypocreales</taxon>
        <taxon>Clavicipitaceae</taxon>
        <taxon>Ustilaginoidea</taxon>
    </lineage>
</organism>
<evidence type="ECO:0000313" key="4">
    <source>
        <dbReference type="Proteomes" id="UP000027002"/>
    </source>
</evidence>
<reference evidence="2" key="1">
    <citation type="journal article" date="2016" name="Genome Announc.">
        <title>Genome Sequence of Ustilaginoidea virens IPU010, a Rice Pathogenic Fungus Causing False Smut.</title>
        <authorList>
            <person name="Kumagai T."/>
            <person name="Ishii T."/>
            <person name="Terai G."/>
            <person name="Umemura M."/>
            <person name="Machida M."/>
            <person name="Asai K."/>
        </authorList>
    </citation>
    <scope>NUCLEOTIDE SEQUENCE [LARGE SCALE GENOMIC DNA]</scope>
    <source>
        <strain evidence="2">IPU010</strain>
    </source>
</reference>
<accession>A0A063C8J9</accession>
<dbReference type="EMBL" id="BBTG02000044">
    <property type="protein sequence ID" value="GAO18516.1"/>
    <property type="molecule type" value="Genomic_DNA"/>
</dbReference>